<keyword evidence="5" id="KW-0460">Magnesium</keyword>
<organism evidence="7 8">
    <name type="scientific">Pseudovibrio axinellae</name>
    <dbReference type="NCBI Taxonomy" id="989403"/>
    <lineage>
        <taxon>Bacteria</taxon>
        <taxon>Pseudomonadati</taxon>
        <taxon>Pseudomonadota</taxon>
        <taxon>Alphaproteobacteria</taxon>
        <taxon>Hyphomicrobiales</taxon>
        <taxon>Stappiaceae</taxon>
        <taxon>Pseudovibrio</taxon>
    </lineage>
</organism>
<dbReference type="GO" id="GO:0016874">
    <property type="term" value="F:ligase activity"/>
    <property type="evidence" value="ECO:0007669"/>
    <property type="project" value="UniProtKB-KW"/>
</dbReference>
<evidence type="ECO:0000256" key="3">
    <source>
        <dbReference type="ARBA" id="ARBA00022741"/>
    </source>
</evidence>
<dbReference type="GO" id="GO:0005524">
    <property type="term" value="F:ATP binding"/>
    <property type="evidence" value="ECO:0007669"/>
    <property type="project" value="UniProtKB-KW"/>
</dbReference>
<sequence length="387" mass="44884">MKRILLPERSDWKQQAEALGFNFHSMYGEPYWDESRAYQFTLKQIEEDLEDVTAGIYSLCLELVDKAVQSEQMMRALQIPERYWDWIAQSWKNSEPALYGRFDLVYDGTGPAKMLEFNADTPTSLYETGFFQWNWLEDQLTRGGIPKTADQFNSLQDKLIIRLAEILEAGDHLHFSCVKDAIEDRATVRYLQDCARQAGLQDHFVFIEDIGVDEQFQFADQEEYVIENLFKLYPYEDMFRESYGPILPKTNMRLIEPPWKAILSNKGMLPLLWQMFKGHPNLLPTYFEQDTDKTDLTSRFVRKPIFSREGANVSIIEGTQVTEEVHGPYGGEGFVQQAYCPIPQYGEDFTVIGSWVIGDEPAGIGIREDSSKITKDLSRFIPHYIYD</sequence>
<dbReference type="AlphaFoldDB" id="A0A165WRG4"/>
<evidence type="ECO:0000256" key="1">
    <source>
        <dbReference type="ARBA" id="ARBA00022598"/>
    </source>
</evidence>
<dbReference type="OrthoDB" id="9765517at2"/>
<dbReference type="GO" id="GO:0046872">
    <property type="term" value="F:metal ion binding"/>
    <property type="evidence" value="ECO:0007669"/>
    <property type="project" value="UniProtKB-KW"/>
</dbReference>
<dbReference type="SUPFAM" id="SSF52440">
    <property type="entry name" value="PreATP-grasp domain"/>
    <property type="match status" value="1"/>
</dbReference>
<feature type="domain" description="Glutathionylspermidine synthase pre-ATP-grasp-like" evidence="6">
    <location>
        <begin position="12"/>
        <end position="385"/>
    </location>
</feature>
<keyword evidence="1 7" id="KW-0436">Ligase</keyword>
<evidence type="ECO:0000313" key="7">
    <source>
        <dbReference type="EMBL" id="KZL16813.1"/>
    </source>
</evidence>
<dbReference type="PATRIC" id="fig|989403.3.peg.3530"/>
<dbReference type="Pfam" id="PF03738">
    <property type="entry name" value="GSP_synth"/>
    <property type="match status" value="1"/>
</dbReference>
<evidence type="ECO:0000259" key="6">
    <source>
        <dbReference type="Pfam" id="PF03738"/>
    </source>
</evidence>
<dbReference type="EC" id="6.3.1.-" evidence="7"/>
<dbReference type="InterPro" id="IPR016185">
    <property type="entry name" value="PreATP-grasp_dom_sf"/>
</dbReference>
<dbReference type="RefSeq" id="WP_068008193.1">
    <property type="nucleotide sequence ID" value="NZ_FOFM01000016.1"/>
</dbReference>
<evidence type="ECO:0000256" key="5">
    <source>
        <dbReference type="ARBA" id="ARBA00022842"/>
    </source>
</evidence>
<dbReference type="EMBL" id="LMCB01000043">
    <property type="protein sequence ID" value="KZL16813.1"/>
    <property type="molecule type" value="Genomic_DNA"/>
</dbReference>
<dbReference type="SUPFAM" id="SSF56059">
    <property type="entry name" value="Glutathione synthetase ATP-binding domain-like"/>
    <property type="match status" value="1"/>
</dbReference>
<evidence type="ECO:0000256" key="2">
    <source>
        <dbReference type="ARBA" id="ARBA00022723"/>
    </source>
</evidence>
<proteinExistence type="predicted"/>
<reference evidence="7 8" key="1">
    <citation type="journal article" date="2016" name="Front. Microbiol.">
        <title>Comparative Genomic Analysis Reveals a Diverse Repertoire of Genes Involved in Prokaryote-Eukaryote Interactions within the Pseudovibrio Genus.</title>
        <authorList>
            <person name="Romano S."/>
            <person name="Fernandez-Guerra A."/>
            <person name="Reen F.J."/>
            <person name="Glockner F.O."/>
            <person name="Crowley S.P."/>
            <person name="O'Sullivan O."/>
            <person name="Cotter P.D."/>
            <person name="Adams C."/>
            <person name="Dobson A.D."/>
            <person name="O'Gara F."/>
        </authorList>
    </citation>
    <scope>NUCLEOTIDE SEQUENCE [LARGE SCALE GENOMIC DNA]</scope>
    <source>
        <strain evidence="7 8">Ad2</strain>
    </source>
</reference>
<keyword evidence="4" id="KW-0067">ATP-binding</keyword>
<name>A0A165WRG4_9HYPH</name>
<gene>
    <name evidence="7" type="primary">ygiC</name>
    <name evidence="7" type="ORF">PsAD2_03285</name>
</gene>
<protein>
    <submittedName>
        <fullName evidence="7">Putative acid--amine ligase YgiC</fullName>
        <ecNumber evidence="7">6.3.1.-</ecNumber>
    </submittedName>
</protein>
<keyword evidence="8" id="KW-1185">Reference proteome</keyword>
<dbReference type="STRING" id="989403.SAMN05421798_11632"/>
<evidence type="ECO:0000313" key="8">
    <source>
        <dbReference type="Proteomes" id="UP000076577"/>
    </source>
</evidence>
<dbReference type="Gene3D" id="3.30.1490.330">
    <property type="match status" value="1"/>
</dbReference>
<evidence type="ECO:0000256" key="4">
    <source>
        <dbReference type="ARBA" id="ARBA00022840"/>
    </source>
</evidence>
<keyword evidence="2" id="KW-0479">Metal-binding</keyword>
<accession>A0A165WRG4</accession>
<dbReference type="Proteomes" id="UP000076577">
    <property type="component" value="Unassembled WGS sequence"/>
</dbReference>
<comment type="caution">
    <text evidence="7">The sequence shown here is derived from an EMBL/GenBank/DDBJ whole genome shotgun (WGS) entry which is preliminary data.</text>
</comment>
<keyword evidence="3" id="KW-0547">Nucleotide-binding</keyword>
<dbReference type="InterPro" id="IPR005494">
    <property type="entry name" value="GSPS_pre-ATP-grasp-like_dom"/>
</dbReference>